<comment type="caution">
    <text evidence="8">The sequence shown here is derived from an EMBL/GenBank/DDBJ whole genome shotgun (WGS) entry which is preliminary data.</text>
</comment>
<organism evidence="8 9">
    <name type="scientific">Kutzneria chonburiensis</name>
    <dbReference type="NCBI Taxonomy" id="1483604"/>
    <lineage>
        <taxon>Bacteria</taxon>
        <taxon>Bacillati</taxon>
        <taxon>Actinomycetota</taxon>
        <taxon>Actinomycetes</taxon>
        <taxon>Pseudonocardiales</taxon>
        <taxon>Pseudonocardiaceae</taxon>
        <taxon>Kutzneria</taxon>
    </lineage>
</organism>
<dbReference type="Gene3D" id="1.25.40.10">
    <property type="entry name" value="Tetratricopeptide repeat domain"/>
    <property type="match status" value="2"/>
</dbReference>
<sequence>MTAPLRVQLLGPVRAWRGEQEVDLGSAGRRAVFAILALAEGRAVTREELVDGVWGEDPPARAVGILHTYISDLRRSLHEPARKQSAEPVLESMGSAYVLRVEQLDVTRFDELRAAADDLGGSLRSVTAALALWQGEALSGLSGPFAELHRARLAELRLATLERRCALLLALGNQGTAVAELTGLVREHPRREGLRGLLMVALYRAGRRDEALAEFDSAREVLVNELGLDPGPALQDIHDRIVAQQTVPIPGIGAQHELAPSTRQPEAPAQFVGRPREVGWLRALVVALADGAGGCVLIEGEPGIGKSALLAVGLADAPVAGCRVVWALGEDLSGDGPLAPISRLLSFVDQACAEAPLVLVIDDVQWLDETGLLAWHRLSRLTQQLPLLLVGARRTNPTAHHVDLAGGRTLALGALHADDVHELVARVIGAAPGPVLRGLVDHAAGNPLHVRELVDELIRDAVLHTAGGVAEIDPGLDLSPTMAAMAARRLEFLSPSALDRLRWAALLGVEFDLSDLAAVVGTSPADLVGAVEEATDAGLLVDAGNRLAFRDPAVRQALYEERSAAVRTTLHRESAKAMAHAGVPVERVAAQLAVAGEFDHWSVQWLLANVETVAGRDPALVLDLLDRALDSTSPTPEEREILLVSQVRWQFRLGRQPEAAARALLDVTRDPAHAAEMRWTLACLTYGRGEVAQAIADLRAAAADPAAPDFWVARHDTLRAQFERTGLDDLDTAEVTATAALTQATEANDAPAIAAAEQELWYVESVRRNHSAALAHVNNALAAATGNQHLVDLQINLLGARLFSLQNLDRLTDGTDTVARTKAMARRAGRPSGRIHIGAAVHYYWLGRWDEALAELDAIVGGEPEITIFDLRSRVPLLQYGTAALIAGHRGDTEQLHAHLRTAGSYPVIAPSDQENSDFFLAAKAMAAEQDGDLPAALAAYEPILDPSYGRMTLRHQWLPELTRLALDADASDVAQAALRLAQAEAASETVPARASNAAERCAALIDGDAEPLLQVAQRYRESGRRIEFAVTSEDAAVLLARRGEVDRARRIFPQAMLVYAELGASWDIRRAESRLREFGIRRAGVSTGQPTVAGWHSLVGDEIRVAELVALGRSNPDIAAELALSRRVVQAHVSRVMQKLGVDSRPDLVGKVTGHSGAIETGERSG</sequence>
<evidence type="ECO:0000313" key="9">
    <source>
        <dbReference type="Proteomes" id="UP001589810"/>
    </source>
</evidence>
<evidence type="ECO:0000313" key="8">
    <source>
        <dbReference type="EMBL" id="MFC0541153.1"/>
    </source>
</evidence>
<evidence type="ECO:0000256" key="5">
    <source>
        <dbReference type="PROSITE-ProRule" id="PRU01091"/>
    </source>
</evidence>
<evidence type="ECO:0000256" key="3">
    <source>
        <dbReference type="ARBA" id="ARBA00023125"/>
    </source>
</evidence>
<proteinExistence type="inferred from homology"/>
<dbReference type="InterPro" id="IPR011990">
    <property type="entry name" value="TPR-like_helical_dom_sf"/>
</dbReference>
<dbReference type="CDD" id="cd15831">
    <property type="entry name" value="BTAD"/>
    <property type="match status" value="1"/>
</dbReference>
<dbReference type="Gene3D" id="1.10.10.10">
    <property type="entry name" value="Winged helix-like DNA-binding domain superfamily/Winged helix DNA-binding domain"/>
    <property type="match status" value="2"/>
</dbReference>
<dbReference type="InterPro" id="IPR005158">
    <property type="entry name" value="BTAD"/>
</dbReference>
<feature type="DNA-binding region" description="OmpR/PhoB-type" evidence="5">
    <location>
        <begin position="1"/>
        <end position="101"/>
    </location>
</feature>
<dbReference type="RefSeq" id="WP_273939988.1">
    <property type="nucleotide sequence ID" value="NZ_CP097263.1"/>
</dbReference>
<evidence type="ECO:0000256" key="2">
    <source>
        <dbReference type="ARBA" id="ARBA00023015"/>
    </source>
</evidence>
<keyword evidence="4" id="KW-0804">Transcription</keyword>
<dbReference type="Pfam" id="PF00196">
    <property type="entry name" value="GerE"/>
    <property type="match status" value="1"/>
</dbReference>
<dbReference type="Pfam" id="PF03704">
    <property type="entry name" value="BTAD"/>
    <property type="match status" value="1"/>
</dbReference>
<dbReference type="InterPro" id="IPR000792">
    <property type="entry name" value="Tscrpt_reg_LuxR_C"/>
</dbReference>
<evidence type="ECO:0000256" key="1">
    <source>
        <dbReference type="ARBA" id="ARBA00005820"/>
    </source>
</evidence>
<dbReference type="PANTHER" id="PTHR35807">
    <property type="entry name" value="TRANSCRIPTIONAL REGULATOR REDD-RELATED"/>
    <property type="match status" value="1"/>
</dbReference>
<keyword evidence="2" id="KW-0805">Transcription regulation</keyword>
<evidence type="ECO:0000256" key="4">
    <source>
        <dbReference type="ARBA" id="ARBA00023163"/>
    </source>
</evidence>
<feature type="domain" description="HTH luxR-type" evidence="6">
    <location>
        <begin position="1092"/>
        <end position="1157"/>
    </location>
</feature>
<dbReference type="InterPro" id="IPR051677">
    <property type="entry name" value="AfsR-DnrI-RedD_regulator"/>
</dbReference>
<dbReference type="Pfam" id="PF00486">
    <property type="entry name" value="Trans_reg_C"/>
    <property type="match status" value="1"/>
</dbReference>
<comment type="similarity">
    <text evidence="1">Belongs to the AfsR/DnrI/RedD regulatory family.</text>
</comment>
<keyword evidence="3 5" id="KW-0238">DNA-binding</keyword>
<reference evidence="8 9" key="1">
    <citation type="submission" date="2024-09" db="EMBL/GenBank/DDBJ databases">
        <authorList>
            <person name="Sun Q."/>
            <person name="Mori K."/>
        </authorList>
    </citation>
    <scope>NUCLEOTIDE SEQUENCE [LARGE SCALE GENOMIC DNA]</scope>
    <source>
        <strain evidence="8 9">TBRC 1432</strain>
    </source>
</reference>
<evidence type="ECO:0000259" key="7">
    <source>
        <dbReference type="PROSITE" id="PS51755"/>
    </source>
</evidence>
<evidence type="ECO:0000259" key="6">
    <source>
        <dbReference type="PROSITE" id="PS50043"/>
    </source>
</evidence>
<dbReference type="CDD" id="cd06170">
    <property type="entry name" value="LuxR_C_like"/>
    <property type="match status" value="1"/>
</dbReference>
<dbReference type="SUPFAM" id="SSF46894">
    <property type="entry name" value="C-terminal effector domain of the bipartite response regulators"/>
    <property type="match status" value="2"/>
</dbReference>
<dbReference type="InterPro" id="IPR036388">
    <property type="entry name" value="WH-like_DNA-bd_sf"/>
</dbReference>
<dbReference type="InterPro" id="IPR016032">
    <property type="entry name" value="Sig_transdc_resp-reg_C-effctor"/>
</dbReference>
<accession>A0ABV6MLG9</accession>
<dbReference type="PROSITE" id="PS51755">
    <property type="entry name" value="OMPR_PHOB"/>
    <property type="match status" value="1"/>
</dbReference>
<dbReference type="InterPro" id="IPR027417">
    <property type="entry name" value="P-loop_NTPase"/>
</dbReference>
<feature type="domain" description="OmpR/PhoB-type" evidence="7">
    <location>
        <begin position="1"/>
        <end position="101"/>
    </location>
</feature>
<dbReference type="SUPFAM" id="SSF48452">
    <property type="entry name" value="TPR-like"/>
    <property type="match status" value="1"/>
</dbReference>
<keyword evidence="9" id="KW-1185">Reference proteome</keyword>
<name>A0ABV6MLG9_9PSEU</name>
<dbReference type="PROSITE" id="PS50043">
    <property type="entry name" value="HTH_LUXR_2"/>
    <property type="match status" value="1"/>
</dbReference>
<dbReference type="EMBL" id="JBHLUD010000001">
    <property type="protein sequence ID" value="MFC0541153.1"/>
    <property type="molecule type" value="Genomic_DNA"/>
</dbReference>
<gene>
    <name evidence="8" type="ORF">ACFFH7_06645</name>
</gene>
<dbReference type="InterPro" id="IPR001867">
    <property type="entry name" value="OmpR/PhoB-type_DNA-bd"/>
</dbReference>
<dbReference type="SMART" id="SM00862">
    <property type="entry name" value="Trans_reg_C"/>
    <property type="match status" value="1"/>
</dbReference>
<dbReference type="SMART" id="SM00421">
    <property type="entry name" value="HTH_LUXR"/>
    <property type="match status" value="1"/>
</dbReference>
<dbReference type="Proteomes" id="UP001589810">
    <property type="component" value="Unassembled WGS sequence"/>
</dbReference>
<dbReference type="SUPFAM" id="SSF52540">
    <property type="entry name" value="P-loop containing nucleoside triphosphate hydrolases"/>
    <property type="match status" value="1"/>
</dbReference>
<protein>
    <submittedName>
        <fullName evidence="8">BTAD domain-containing putative transcriptional regulator</fullName>
    </submittedName>
</protein>
<dbReference type="PANTHER" id="PTHR35807:SF1">
    <property type="entry name" value="TRANSCRIPTIONAL REGULATOR REDD"/>
    <property type="match status" value="1"/>
</dbReference>
<dbReference type="SMART" id="SM01043">
    <property type="entry name" value="BTAD"/>
    <property type="match status" value="1"/>
</dbReference>